<dbReference type="AlphaFoldDB" id="A0A9N9RXJ0"/>
<keyword evidence="6" id="KW-0539">Nucleus</keyword>
<dbReference type="GO" id="GO:0005634">
    <property type="term" value="C:nucleus"/>
    <property type="evidence" value="ECO:0007669"/>
    <property type="project" value="UniProtKB-SubCell"/>
</dbReference>
<keyword evidence="3" id="KW-0479">Metal-binding</keyword>
<proteinExistence type="predicted"/>
<evidence type="ECO:0000313" key="8">
    <source>
        <dbReference type="EMBL" id="CAG9805209.1"/>
    </source>
</evidence>
<evidence type="ECO:0000259" key="7">
    <source>
        <dbReference type="PROSITE" id="PS51184"/>
    </source>
</evidence>
<sequence>MEELLCYVKKLNINSELLTSCNINLLTINDIKVIKDLQDDWKLQIKISIEYDILYDKLYIGPYYAVPDDYKKMFLVLSFCKSIGILKSDKKEVQEYVKAIKILDTALMIGSGLEECDLLTDFTQKVHDYIVKSHKVDLVDRIPEEQLQTSQNDCDIDSISQPSIEHFMTKYFNFHQPVKILNSIHHWPALYKWKDMNYFMTLAGYRTVPIELGRTYDDDEWGQNLYKFGDFIKQYMNNKDHEQKAYLAQHDLFDQIPELSKDFTIPDYCAIGNQDPVIIKSWIGPKNTISTMHTDDKHNFLCQVVGEKLIILASPKDSENLYPYEGLLNNTTQVDVENLDFEKFPNVKNVKFQKIILKAGETLYIPKLHWHYVRSLTPSISISFWFNCDED</sequence>
<name>A0A9N9RXJ0_9DIPT</name>
<dbReference type="PROSITE" id="PS51184">
    <property type="entry name" value="JMJC"/>
    <property type="match status" value="1"/>
</dbReference>
<dbReference type="InterPro" id="IPR003347">
    <property type="entry name" value="JmjC_dom"/>
</dbReference>
<reference evidence="8" key="1">
    <citation type="submission" date="2022-01" db="EMBL/GenBank/DDBJ databases">
        <authorList>
            <person name="King R."/>
        </authorList>
    </citation>
    <scope>NUCLEOTIDE SEQUENCE</scope>
</reference>
<organism evidence="8 9">
    <name type="scientific">Chironomus riparius</name>
    <dbReference type="NCBI Taxonomy" id="315576"/>
    <lineage>
        <taxon>Eukaryota</taxon>
        <taxon>Metazoa</taxon>
        <taxon>Ecdysozoa</taxon>
        <taxon>Arthropoda</taxon>
        <taxon>Hexapoda</taxon>
        <taxon>Insecta</taxon>
        <taxon>Pterygota</taxon>
        <taxon>Neoptera</taxon>
        <taxon>Endopterygota</taxon>
        <taxon>Diptera</taxon>
        <taxon>Nematocera</taxon>
        <taxon>Chironomoidea</taxon>
        <taxon>Chironomidae</taxon>
        <taxon>Chironominae</taxon>
        <taxon>Chironomus</taxon>
    </lineage>
</organism>
<gene>
    <name evidence="8" type="ORF">CHIRRI_LOCUS8086</name>
</gene>
<protein>
    <recommendedName>
        <fullName evidence="7">JmjC domain-containing protein</fullName>
    </recommendedName>
</protein>
<keyword evidence="4" id="KW-0560">Oxidoreductase</keyword>
<keyword evidence="9" id="KW-1185">Reference proteome</keyword>
<keyword evidence="5" id="KW-0408">Iron</keyword>
<dbReference type="PANTHER" id="PTHR12461:SF106">
    <property type="entry name" value="BIFUNCTIONAL PEPTIDASE AND ARGINYL-HYDROXYLASE JMJD5"/>
    <property type="match status" value="1"/>
</dbReference>
<dbReference type="Proteomes" id="UP001153620">
    <property type="component" value="Chromosome 2"/>
</dbReference>
<dbReference type="GO" id="GO:0046872">
    <property type="term" value="F:metal ion binding"/>
    <property type="evidence" value="ECO:0007669"/>
    <property type="project" value="UniProtKB-KW"/>
</dbReference>
<dbReference type="PANTHER" id="PTHR12461">
    <property type="entry name" value="HYPOXIA-INDUCIBLE FACTOR 1 ALPHA INHIBITOR-RELATED"/>
    <property type="match status" value="1"/>
</dbReference>
<dbReference type="GO" id="GO:0051864">
    <property type="term" value="F:histone H3K36 demethylase activity"/>
    <property type="evidence" value="ECO:0007669"/>
    <property type="project" value="TreeGrafter"/>
</dbReference>
<dbReference type="SMART" id="SM00558">
    <property type="entry name" value="JmjC"/>
    <property type="match status" value="1"/>
</dbReference>
<reference evidence="8" key="2">
    <citation type="submission" date="2022-10" db="EMBL/GenBank/DDBJ databases">
        <authorList>
            <consortium name="ENA_rothamsted_submissions"/>
            <consortium name="culmorum"/>
            <person name="King R."/>
        </authorList>
    </citation>
    <scope>NUCLEOTIDE SEQUENCE</scope>
</reference>
<evidence type="ECO:0000256" key="5">
    <source>
        <dbReference type="ARBA" id="ARBA00023004"/>
    </source>
</evidence>
<dbReference type="Pfam" id="PF13621">
    <property type="entry name" value="Cupin_8"/>
    <property type="match status" value="1"/>
</dbReference>
<dbReference type="EMBL" id="OU895878">
    <property type="protein sequence ID" value="CAG9805209.1"/>
    <property type="molecule type" value="Genomic_DNA"/>
</dbReference>
<comment type="subcellular location">
    <subcellularLocation>
        <location evidence="2">Nucleus</location>
    </subcellularLocation>
</comment>
<dbReference type="OrthoDB" id="47172at2759"/>
<evidence type="ECO:0000256" key="1">
    <source>
        <dbReference type="ARBA" id="ARBA00001954"/>
    </source>
</evidence>
<dbReference type="Gene3D" id="2.60.120.650">
    <property type="entry name" value="Cupin"/>
    <property type="match status" value="1"/>
</dbReference>
<evidence type="ECO:0000256" key="6">
    <source>
        <dbReference type="ARBA" id="ARBA00023242"/>
    </source>
</evidence>
<comment type="cofactor">
    <cofactor evidence="1">
        <name>Fe(2+)</name>
        <dbReference type="ChEBI" id="CHEBI:29033"/>
    </cofactor>
</comment>
<evidence type="ECO:0000313" key="9">
    <source>
        <dbReference type="Proteomes" id="UP001153620"/>
    </source>
</evidence>
<evidence type="ECO:0000256" key="3">
    <source>
        <dbReference type="ARBA" id="ARBA00022723"/>
    </source>
</evidence>
<dbReference type="InterPro" id="IPR041667">
    <property type="entry name" value="Cupin_8"/>
</dbReference>
<dbReference type="SUPFAM" id="SSF51197">
    <property type="entry name" value="Clavaminate synthase-like"/>
    <property type="match status" value="1"/>
</dbReference>
<evidence type="ECO:0000256" key="2">
    <source>
        <dbReference type="ARBA" id="ARBA00004123"/>
    </source>
</evidence>
<feature type="domain" description="JmjC" evidence="7">
    <location>
        <begin position="245"/>
        <end position="391"/>
    </location>
</feature>
<accession>A0A9N9RXJ0</accession>
<evidence type="ECO:0000256" key="4">
    <source>
        <dbReference type="ARBA" id="ARBA00023002"/>
    </source>
</evidence>